<gene>
    <name evidence="2" type="ORF">PSON_ATCC_30995.1.T1500012</name>
</gene>
<reference evidence="2" key="1">
    <citation type="submission" date="2021-01" db="EMBL/GenBank/DDBJ databases">
        <authorList>
            <consortium name="Genoscope - CEA"/>
            <person name="William W."/>
        </authorList>
    </citation>
    <scope>NUCLEOTIDE SEQUENCE</scope>
</reference>
<dbReference type="Proteomes" id="UP000692954">
    <property type="component" value="Unassembled WGS sequence"/>
</dbReference>
<keyword evidence="3" id="KW-1185">Reference proteome</keyword>
<protein>
    <submittedName>
        <fullName evidence="2">Uncharacterized protein</fullName>
    </submittedName>
</protein>
<name>A0A8S1RA43_9CILI</name>
<evidence type="ECO:0000313" key="3">
    <source>
        <dbReference type="Proteomes" id="UP000692954"/>
    </source>
</evidence>
<feature type="region of interest" description="Disordered" evidence="1">
    <location>
        <begin position="1"/>
        <end position="21"/>
    </location>
</feature>
<evidence type="ECO:0000256" key="1">
    <source>
        <dbReference type="SAM" id="MobiDB-lite"/>
    </source>
</evidence>
<sequence>MQQDNIQDKDQNTNTEDKKQVEKLESNMEEMMNHILDKLNFEDKTQAQKQMEQIISDLQSLLLEDMMKNETQILEFDEAANDIEQDQTKLDLYQQEIQKLKQKFDELWINITKENEQKLKNEFKTLCENKFQKICKKFEKFNVQLNQQEQQEKIQKFLNSLNMKDPKEDDSIQFFDTLFDYLNQINCFELILNDEQKNEQKGGQKDEQKDEQKSEQKNEQKVEEKIEQKDVQKNEQKIEQKDEKKNEQKDESKDEKKDQQKDDQKEGFIFEKNFNKEFKKKIESCLKIQQILPIIQFYNYEIELKWIANTDLENYLKTTAADDLQNFCKTSRKKEPILQFLEYFNIFGYYFDNNKLEELKDLVLVKKEKNLYDYCQYKEISIRNENLNIASEFSNLICQSKDLKTEIIKAFNYEQTLVEFNEKKQIIINKKQILNGDLEVNNNEDETNSLIFNFLIDCQKNKQNLVEFQKQIQSKITQLMNDQKQYRWKKIYSQIHEIILLEYSSNDNQLDLGMINIIMDRIKIKIREYNICFSNYGVILSDQGQKVIYDFVIFIIWTIQCYLTYQSKFKIQNELLCKMEIEQFEQFSTKIKQNINQQSNLNGKVNANIIINTLIKQNQTNISKITKDELVNLKKDPKMTNSYLINELDNKLLNQKDVLYNENNIAEIFQYVNFQTKFIEEFVNQRVKDLRNQYTKSSIEKFQENLSKDLNQILNKLTLISQQVSENQNACEYFLKMDNSNDASSILYQIIMKCLVGSLVKSDLDNIKDQYKSVLENANDLIKIDILLSFPKNQKNQPII</sequence>
<feature type="region of interest" description="Disordered" evidence="1">
    <location>
        <begin position="198"/>
        <end position="263"/>
    </location>
</feature>
<dbReference type="EMBL" id="CAJJDN010000150">
    <property type="protein sequence ID" value="CAD8124233.1"/>
    <property type="molecule type" value="Genomic_DNA"/>
</dbReference>
<evidence type="ECO:0000313" key="2">
    <source>
        <dbReference type="EMBL" id="CAD8124233.1"/>
    </source>
</evidence>
<dbReference type="AlphaFoldDB" id="A0A8S1RA43"/>
<accession>A0A8S1RA43</accession>
<proteinExistence type="predicted"/>
<comment type="caution">
    <text evidence="2">The sequence shown here is derived from an EMBL/GenBank/DDBJ whole genome shotgun (WGS) entry which is preliminary data.</text>
</comment>
<organism evidence="2 3">
    <name type="scientific">Paramecium sonneborni</name>
    <dbReference type="NCBI Taxonomy" id="65129"/>
    <lineage>
        <taxon>Eukaryota</taxon>
        <taxon>Sar</taxon>
        <taxon>Alveolata</taxon>
        <taxon>Ciliophora</taxon>
        <taxon>Intramacronucleata</taxon>
        <taxon>Oligohymenophorea</taxon>
        <taxon>Peniculida</taxon>
        <taxon>Parameciidae</taxon>
        <taxon>Paramecium</taxon>
    </lineage>
</organism>